<gene>
    <name evidence="2" type="ORF">SODALDRAFT_60829</name>
</gene>
<sequence>MPPQTSSPYLKLLRTWKRNRPTHSHSSCAWIRFSFFKSAHNATAASPGMSADSPLPESRRSLQSPRNNHHFYRPKTLLSILHEHVKLGFSSFFSFSRLHRAPGPLFCSRSTFTRFLCFLFYFTLPSPTSRRTNFPAGSSKIEKSRRNGPRSTMSG</sequence>
<name>A0A3N2PLA0_SODAK</name>
<feature type="region of interest" description="Disordered" evidence="1">
    <location>
        <begin position="132"/>
        <end position="155"/>
    </location>
</feature>
<dbReference type="AlphaFoldDB" id="A0A3N2PLA0"/>
<dbReference type="EMBL" id="ML119061">
    <property type="protein sequence ID" value="ROT35292.1"/>
    <property type="molecule type" value="Genomic_DNA"/>
</dbReference>
<evidence type="ECO:0000313" key="3">
    <source>
        <dbReference type="Proteomes" id="UP000272025"/>
    </source>
</evidence>
<dbReference type="Proteomes" id="UP000272025">
    <property type="component" value="Unassembled WGS sequence"/>
</dbReference>
<protein>
    <submittedName>
        <fullName evidence="2">Uncharacterized protein</fullName>
    </submittedName>
</protein>
<dbReference type="GeneID" id="39584009"/>
<proteinExistence type="predicted"/>
<feature type="region of interest" description="Disordered" evidence="1">
    <location>
        <begin position="46"/>
        <end position="67"/>
    </location>
</feature>
<evidence type="ECO:0000313" key="2">
    <source>
        <dbReference type="EMBL" id="ROT35292.1"/>
    </source>
</evidence>
<dbReference type="RefSeq" id="XP_028463098.1">
    <property type="nucleotide sequence ID" value="XM_028615532.1"/>
</dbReference>
<reference evidence="2 3" key="1">
    <citation type="journal article" date="2018" name="Mol. Ecol.">
        <title>The obligate alkalophilic soda-lake fungus Sodiomyces alkalinus has shifted to a protein diet.</title>
        <authorList>
            <person name="Grum-Grzhimaylo A.A."/>
            <person name="Falkoski D.L."/>
            <person name="van den Heuvel J."/>
            <person name="Valero-Jimenez C.A."/>
            <person name="Min B."/>
            <person name="Choi I.G."/>
            <person name="Lipzen A."/>
            <person name="Daum C.G."/>
            <person name="Aanen D.K."/>
            <person name="Tsang A."/>
            <person name="Henrissat B."/>
            <person name="Bilanenko E.N."/>
            <person name="de Vries R.P."/>
            <person name="van Kan J.A.L."/>
            <person name="Grigoriev I.V."/>
            <person name="Debets A.J.M."/>
        </authorList>
    </citation>
    <scope>NUCLEOTIDE SEQUENCE [LARGE SCALE GENOMIC DNA]</scope>
    <source>
        <strain evidence="2 3">F11</strain>
    </source>
</reference>
<accession>A0A3N2PLA0</accession>
<organism evidence="2 3">
    <name type="scientific">Sodiomyces alkalinus (strain CBS 110278 / VKM F-3762 / F11)</name>
    <name type="common">Alkaliphilic filamentous fungus</name>
    <dbReference type="NCBI Taxonomy" id="1314773"/>
    <lineage>
        <taxon>Eukaryota</taxon>
        <taxon>Fungi</taxon>
        <taxon>Dikarya</taxon>
        <taxon>Ascomycota</taxon>
        <taxon>Pezizomycotina</taxon>
        <taxon>Sordariomycetes</taxon>
        <taxon>Hypocreomycetidae</taxon>
        <taxon>Glomerellales</taxon>
        <taxon>Plectosphaerellaceae</taxon>
        <taxon>Sodiomyces</taxon>
    </lineage>
</organism>
<evidence type="ECO:0000256" key="1">
    <source>
        <dbReference type="SAM" id="MobiDB-lite"/>
    </source>
</evidence>
<keyword evidence="3" id="KW-1185">Reference proteome</keyword>